<dbReference type="Pfam" id="PF00069">
    <property type="entry name" value="Pkinase"/>
    <property type="match status" value="1"/>
</dbReference>
<feature type="domain" description="Protein kinase" evidence="1">
    <location>
        <begin position="112"/>
        <end position="333"/>
    </location>
</feature>
<dbReference type="InterPro" id="IPR011009">
    <property type="entry name" value="Kinase-like_dom_sf"/>
</dbReference>
<dbReference type="GO" id="GO:0005524">
    <property type="term" value="F:ATP binding"/>
    <property type="evidence" value="ECO:0007669"/>
    <property type="project" value="InterPro"/>
</dbReference>
<dbReference type="InterPro" id="IPR050167">
    <property type="entry name" value="Ser_Thr_protein_kinase"/>
</dbReference>
<reference evidence="2" key="1">
    <citation type="submission" date="2020-11" db="EMBL/GenBank/DDBJ databases">
        <authorList>
            <consortium name="DOE Joint Genome Institute"/>
            <person name="Ahrendt S."/>
            <person name="Riley R."/>
            <person name="Andreopoulos W."/>
            <person name="Labutti K."/>
            <person name="Pangilinan J."/>
            <person name="Ruiz-Duenas F.J."/>
            <person name="Barrasa J.M."/>
            <person name="Sanchez-Garcia M."/>
            <person name="Camarero S."/>
            <person name="Miyauchi S."/>
            <person name="Serrano A."/>
            <person name="Linde D."/>
            <person name="Babiker R."/>
            <person name="Drula E."/>
            <person name="Ayuso-Fernandez I."/>
            <person name="Pacheco R."/>
            <person name="Padilla G."/>
            <person name="Ferreira P."/>
            <person name="Barriuso J."/>
            <person name="Kellner H."/>
            <person name="Castanera R."/>
            <person name="Alfaro M."/>
            <person name="Ramirez L."/>
            <person name="Pisabarro A.G."/>
            <person name="Kuo A."/>
            <person name="Tritt A."/>
            <person name="Lipzen A."/>
            <person name="He G."/>
            <person name="Yan M."/>
            <person name="Ng V."/>
            <person name="Cullen D."/>
            <person name="Martin F."/>
            <person name="Rosso M.-N."/>
            <person name="Henrissat B."/>
            <person name="Hibbett D."/>
            <person name="Martinez A.T."/>
            <person name="Grigoriev I.V."/>
        </authorList>
    </citation>
    <scope>NUCLEOTIDE SEQUENCE</scope>
    <source>
        <strain evidence="2">CIRM-BRFM 674</strain>
    </source>
</reference>
<evidence type="ECO:0000313" key="3">
    <source>
        <dbReference type="Proteomes" id="UP000807469"/>
    </source>
</evidence>
<dbReference type="SMART" id="SM00220">
    <property type="entry name" value="S_TKc"/>
    <property type="match status" value="1"/>
</dbReference>
<protein>
    <submittedName>
        <fullName evidence="2">Kinase-like protein</fullName>
    </submittedName>
</protein>
<dbReference type="OrthoDB" id="1668230at2759"/>
<evidence type="ECO:0000313" key="2">
    <source>
        <dbReference type="EMBL" id="KAF9474079.1"/>
    </source>
</evidence>
<keyword evidence="2" id="KW-0808">Transferase</keyword>
<comment type="caution">
    <text evidence="2">The sequence shown here is derived from an EMBL/GenBank/DDBJ whole genome shotgun (WGS) entry which is preliminary data.</text>
</comment>
<dbReference type="Proteomes" id="UP000807469">
    <property type="component" value="Unassembled WGS sequence"/>
</dbReference>
<dbReference type="GO" id="GO:0004672">
    <property type="term" value="F:protein kinase activity"/>
    <property type="evidence" value="ECO:0007669"/>
    <property type="project" value="InterPro"/>
</dbReference>
<dbReference type="PANTHER" id="PTHR23257">
    <property type="entry name" value="SERINE-THREONINE PROTEIN KINASE"/>
    <property type="match status" value="1"/>
</dbReference>
<dbReference type="SUPFAM" id="SSF56112">
    <property type="entry name" value="Protein kinase-like (PK-like)"/>
    <property type="match status" value="1"/>
</dbReference>
<name>A0A9P5YRG8_9AGAR</name>
<accession>A0A9P5YRG8</accession>
<dbReference type="InterPro" id="IPR000719">
    <property type="entry name" value="Prot_kinase_dom"/>
</dbReference>
<keyword evidence="3" id="KW-1185">Reference proteome</keyword>
<proteinExistence type="predicted"/>
<keyword evidence="2" id="KW-0418">Kinase</keyword>
<evidence type="ECO:0000259" key="1">
    <source>
        <dbReference type="SMART" id="SM00220"/>
    </source>
</evidence>
<dbReference type="AlphaFoldDB" id="A0A9P5YRG8"/>
<dbReference type="EMBL" id="MU155398">
    <property type="protein sequence ID" value="KAF9474079.1"/>
    <property type="molecule type" value="Genomic_DNA"/>
</dbReference>
<sequence length="336" mass="38099">MESSKQPELDPLPVSSWDNKSFSEYVHRTREELVQLRMKFSLWGALRDVAILPGGMEVWYGDSANGPYYVKISGGPGTLAFDIMCCRADIPRYNCSLAISGDVVQDIEPRPFIDLDDCVDPDLEDCSEEIAKLPLIDVDPEKHFIKNPTYRQEIRNLLQCQGSRFVVQLLGKSMAGELVFDRVKSTLEHSAIFNSNNGRIQNIKRWMLEAIDGVAYLHSQGIVHRDLTAKNILDPVSSPLVICDLQCLNSTFFCRPFEHDGSDLRKFSYASDIFALGAVLWQCCFYNAPLNRYVMLEYAPPPPFRRIFQACTAVCPEERPTLPQLKAMYEAIVIEN</sequence>
<dbReference type="Gene3D" id="1.10.510.10">
    <property type="entry name" value="Transferase(Phosphotransferase) domain 1"/>
    <property type="match status" value="1"/>
</dbReference>
<organism evidence="2 3">
    <name type="scientific">Pholiota conissans</name>
    <dbReference type="NCBI Taxonomy" id="109636"/>
    <lineage>
        <taxon>Eukaryota</taxon>
        <taxon>Fungi</taxon>
        <taxon>Dikarya</taxon>
        <taxon>Basidiomycota</taxon>
        <taxon>Agaricomycotina</taxon>
        <taxon>Agaricomycetes</taxon>
        <taxon>Agaricomycetidae</taxon>
        <taxon>Agaricales</taxon>
        <taxon>Agaricineae</taxon>
        <taxon>Strophariaceae</taxon>
        <taxon>Pholiota</taxon>
    </lineage>
</organism>
<gene>
    <name evidence="2" type="ORF">BDN70DRAFT_997282</name>
</gene>